<dbReference type="PRINTS" id="PR00759">
    <property type="entry name" value="BASICPTASE"/>
</dbReference>
<gene>
    <name evidence="9" type="ORF">V5799_026690</name>
</gene>
<evidence type="ECO:0000256" key="3">
    <source>
        <dbReference type="ARBA" id="ARBA00022690"/>
    </source>
</evidence>
<dbReference type="GO" id="GO:0004867">
    <property type="term" value="F:serine-type endopeptidase inhibitor activity"/>
    <property type="evidence" value="ECO:0007669"/>
    <property type="project" value="UniProtKB-KW"/>
</dbReference>
<keyword evidence="5" id="KW-0722">Serine protease inhibitor</keyword>
<dbReference type="PANTHER" id="PTHR10083">
    <property type="entry name" value="KUNITZ-TYPE PROTEASE INHIBITOR-RELATED"/>
    <property type="match status" value="1"/>
</dbReference>
<proteinExistence type="predicted"/>
<dbReference type="PANTHER" id="PTHR10083:SF328">
    <property type="entry name" value="TISSUE FACTOR PATHWAY INHIBITOR"/>
    <property type="match status" value="1"/>
</dbReference>
<dbReference type="InterPro" id="IPR036880">
    <property type="entry name" value="Kunitz_BPTI_sf"/>
</dbReference>
<feature type="region of interest" description="Disordered" evidence="7">
    <location>
        <begin position="98"/>
        <end position="120"/>
    </location>
</feature>
<protein>
    <recommendedName>
        <fullName evidence="8">BPTI/Kunitz inhibitor domain-containing protein</fullName>
    </recommendedName>
</protein>
<evidence type="ECO:0000256" key="6">
    <source>
        <dbReference type="ARBA" id="ARBA00023157"/>
    </source>
</evidence>
<dbReference type="CDD" id="cd00109">
    <property type="entry name" value="Kunitz-type"/>
    <property type="match status" value="1"/>
</dbReference>
<organism evidence="9 10">
    <name type="scientific">Amblyomma americanum</name>
    <name type="common">Lone star tick</name>
    <dbReference type="NCBI Taxonomy" id="6943"/>
    <lineage>
        <taxon>Eukaryota</taxon>
        <taxon>Metazoa</taxon>
        <taxon>Ecdysozoa</taxon>
        <taxon>Arthropoda</taxon>
        <taxon>Chelicerata</taxon>
        <taxon>Arachnida</taxon>
        <taxon>Acari</taxon>
        <taxon>Parasitiformes</taxon>
        <taxon>Ixodida</taxon>
        <taxon>Ixodoidea</taxon>
        <taxon>Ixodidae</taxon>
        <taxon>Amblyomminae</taxon>
        <taxon>Amblyomma</taxon>
    </lineage>
</organism>
<dbReference type="PROSITE" id="PS50279">
    <property type="entry name" value="BPTI_KUNITZ_2"/>
    <property type="match status" value="1"/>
</dbReference>
<keyword evidence="4" id="KW-0677">Repeat</keyword>
<sequence length="120" mass="13809">MHCITLVISSEACTPVNNSSSCSLPQENGRCRGRFEKWHYNSTNDRCSMFIYGGCDGNENRFENCTLCMESCSTNENRTEICKLLEKEADEEYFYEWDENTGGDGYTAPPRDAYYDDDEE</sequence>
<feature type="domain" description="BPTI/Kunitz inhibitor" evidence="8">
    <location>
        <begin position="22"/>
        <end position="72"/>
    </location>
</feature>
<keyword evidence="2" id="KW-0964">Secreted</keyword>
<dbReference type="SUPFAM" id="SSF57362">
    <property type="entry name" value="BPTI-like"/>
    <property type="match status" value="1"/>
</dbReference>
<dbReference type="AlphaFoldDB" id="A0AAQ4DHV3"/>
<comment type="caution">
    <text evidence="9">The sequence shown here is derived from an EMBL/GenBank/DDBJ whole genome shotgun (WGS) entry which is preliminary data.</text>
</comment>
<evidence type="ECO:0000256" key="4">
    <source>
        <dbReference type="ARBA" id="ARBA00022737"/>
    </source>
</evidence>
<dbReference type="PROSITE" id="PS00280">
    <property type="entry name" value="BPTI_KUNITZ_1"/>
    <property type="match status" value="1"/>
</dbReference>
<evidence type="ECO:0000256" key="5">
    <source>
        <dbReference type="ARBA" id="ARBA00022900"/>
    </source>
</evidence>
<keyword evidence="3" id="KW-0646">Protease inhibitor</keyword>
<dbReference type="InterPro" id="IPR050098">
    <property type="entry name" value="TFPI/VKTCI-like"/>
</dbReference>
<reference evidence="9 10" key="1">
    <citation type="journal article" date="2023" name="Arcadia Sci">
        <title>De novo assembly of a long-read Amblyomma americanum tick genome.</title>
        <authorList>
            <person name="Chou S."/>
            <person name="Poskanzer K.E."/>
            <person name="Rollins M."/>
            <person name="Thuy-Boun P.S."/>
        </authorList>
    </citation>
    <scope>NUCLEOTIDE SEQUENCE [LARGE SCALE GENOMIC DNA]</scope>
    <source>
        <strain evidence="9">F_SG_1</strain>
        <tissue evidence="9">Salivary glands</tissue>
    </source>
</reference>
<accession>A0AAQ4DHV3</accession>
<dbReference type="FunFam" id="4.10.410.10:FF:000020">
    <property type="entry name" value="Collagen, type VI, alpha 3"/>
    <property type="match status" value="1"/>
</dbReference>
<name>A0AAQ4DHV3_AMBAM</name>
<dbReference type="InterPro" id="IPR020901">
    <property type="entry name" value="Prtase_inh_Kunz-CS"/>
</dbReference>
<keyword evidence="10" id="KW-1185">Reference proteome</keyword>
<evidence type="ECO:0000256" key="1">
    <source>
        <dbReference type="ARBA" id="ARBA00004613"/>
    </source>
</evidence>
<dbReference type="Gene3D" id="4.10.410.10">
    <property type="entry name" value="Pancreatic trypsin inhibitor Kunitz domain"/>
    <property type="match status" value="1"/>
</dbReference>
<evidence type="ECO:0000256" key="2">
    <source>
        <dbReference type="ARBA" id="ARBA00022525"/>
    </source>
</evidence>
<dbReference type="EMBL" id="JARKHS020030543">
    <property type="protein sequence ID" value="KAK8762043.1"/>
    <property type="molecule type" value="Genomic_DNA"/>
</dbReference>
<evidence type="ECO:0000256" key="7">
    <source>
        <dbReference type="SAM" id="MobiDB-lite"/>
    </source>
</evidence>
<evidence type="ECO:0000259" key="8">
    <source>
        <dbReference type="PROSITE" id="PS50279"/>
    </source>
</evidence>
<comment type="subcellular location">
    <subcellularLocation>
        <location evidence="1">Secreted</location>
    </subcellularLocation>
</comment>
<dbReference type="Pfam" id="PF00014">
    <property type="entry name" value="Kunitz_BPTI"/>
    <property type="match status" value="1"/>
</dbReference>
<dbReference type="Proteomes" id="UP001321473">
    <property type="component" value="Unassembled WGS sequence"/>
</dbReference>
<dbReference type="SMART" id="SM00131">
    <property type="entry name" value="KU"/>
    <property type="match status" value="1"/>
</dbReference>
<evidence type="ECO:0000313" key="10">
    <source>
        <dbReference type="Proteomes" id="UP001321473"/>
    </source>
</evidence>
<dbReference type="InterPro" id="IPR002223">
    <property type="entry name" value="Kunitz_BPTI"/>
</dbReference>
<keyword evidence="6" id="KW-1015">Disulfide bond</keyword>
<dbReference type="GO" id="GO:0005615">
    <property type="term" value="C:extracellular space"/>
    <property type="evidence" value="ECO:0007669"/>
    <property type="project" value="TreeGrafter"/>
</dbReference>
<evidence type="ECO:0000313" key="9">
    <source>
        <dbReference type="EMBL" id="KAK8762043.1"/>
    </source>
</evidence>